<dbReference type="GO" id="GO:0005744">
    <property type="term" value="C:TIM23 mitochondrial import inner membrane translocase complex"/>
    <property type="evidence" value="ECO:0007669"/>
    <property type="project" value="UniProtKB-UniRule"/>
</dbReference>
<sequence>MIRTTLQTLESRTSQFLFTSSRRAQSSWIPPSKRRSVRYGSCSTSTQQSQSQQRRPVVNGQILPFHVNDLKKTQHHVASTTTSSSFSSQQRRNHNNNKNGSSNNNIIKQNNTEPLRKYDSDLIVVLDMDECLIHSQFLQDSPGAKYAHQVQQRGSSSGDKSSSSKSSVDTFNITLPDGERVLVHERPYLHEFLKEVSSKYETHIFTAAMEVYAKPVLDILDPHGDIFTNIYYRESCQLNSTVGAYVKNLGGLGLFLLVDNNPLSFLANPDNGILVSSFYDDSRDTTLPAVMDLIHELDEHEDVRPVLDARFQLRQALNDVSLGRPFSGRQQQIDQQDQQQHHHIQQHKRIALATAF</sequence>
<dbReference type="AlphaFoldDB" id="A0A1E7FW85"/>
<dbReference type="GO" id="GO:0015031">
    <property type="term" value="P:protein transport"/>
    <property type="evidence" value="ECO:0007669"/>
    <property type="project" value="UniProtKB-KW"/>
</dbReference>
<feature type="compositionally biased region" description="Low complexity" evidence="2">
    <location>
        <begin position="41"/>
        <end position="53"/>
    </location>
</feature>
<feature type="domain" description="FCP1 homology" evidence="3">
    <location>
        <begin position="117"/>
        <end position="297"/>
    </location>
</feature>
<dbReference type="KEGG" id="fcy:FRACYDRAFT_205267"/>
<name>A0A1E7FW85_9STRA</name>
<dbReference type="InterPro" id="IPR036412">
    <property type="entry name" value="HAD-like_sf"/>
</dbReference>
<comment type="similarity">
    <text evidence="1">Belongs to the TIM50 family.</text>
</comment>
<comment type="subunit">
    <text evidence="1">Component of the TIM23 complex.</text>
</comment>
<dbReference type="InterPro" id="IPR004274">
    <property type="entry name" value="FCP1_dom"/>
</dbReference>
<feature type="region of interest" description="Disordered" evidence="2">
    <location>
        <begin position="20"/>
        <end position="57"/>
    </location>
</feature>
<keyword evidence="1" id="KW-0811">Translocation</keyword>
<evidence type="ECO:0000256" key="2">
    <source>
        <dbReference type="SAM" id="MobiDB-lite"/>
    </source>
</evidence>
<dbReference type="InterPro" id="IPR023214">
    <property type="entry name" value="HAD_sf"/>
</dbReference>
<dbReference type="OrthoDB" id="277011at2759"/>
<dbReference type="Gene3D" id="3.40.50.1000">
    <property type="entry name" value="HAD superfamily/HAD-like"/>
    <property type="match status" value="1"/>
</dbReference>
<evidence type="ECO:0000259" key="3">
    <source>
        <dbReference type="PROSITE" id="PS50969"/>
    </source>
</evidence>
<feature type="compositionally biased region" description="Low complexity" evidence="2">
    <location>
        <begin position="154"/>
        <end position="167"/>
    </location>
</feature>
<organism evidence="4 5">
    <name type="scientific">Fragilariopsis cylindrus CCMP1102</name>
    <dbReference type="NCBI Taxonomy" id="635003"/>
    <lineage>
        <taxon>Eukaryota</taxon>
        <taxon>Sar</taxon>
        <taxon>Stramenopiles</taxon>
        <taxon>Ochrophyta</taxon>
        <taxon>Bacillariophyta</taxon>
        <taxon>Bacillariophyceae</taxon>
        <taxon>Bacillariophycidae</taxon>
        <taxon>Bacillariales</taxon>
        <taxon>Bacillariaceae</taxon>
        <taxon>Fragilariopsis</taxon>
    </lineage>
</organism>
<feature type="region of interest" description="Disordered" evidence="2">
    <location>
        <begin position="143"/>
        <end position="171"/>
    </location>
</feature>
<dbReference type="PANTHER" id="PTHR12210">
    <property type="entry name" value="DULLARD PROTEIN PHOSPHATASE"/>
    <property type="match status" value="1"/>
</dbReference>
<gene>
    <name evidence="4" type="ORF">FRACYDRAFT_205267</name>
</gene>
<dbReference type="SUPFAM" id="SSF56784">
    <property type="entry name" value="HAD-like"/>
    <property type="match status" value="1"/>
</dbReference>
<evidence type="ECO:0000313" key="5">
    <source>
        <dbReference type="Proteomes" id="UP000095751"/>
    </source>
</evidence>
<evidence type="ECO:0000256" key="1">
    <source>
        <dbReference type="RuleBase" id="RU365079"/>
    </source>
</evidence>
<feature type="compositionally biased region" description="Polar residues" evidence="2">
    <location>
        <begin position="20"/>
        <end position="29"/>
    </location>
</feature>
<dbReference type="CDD" id="cd07521">
    <property type="entry name" value="HAD_FCP1-like"/>
    <property type="match status" value="1"/>
</dbReference>
<keyword evidence="1" id="KW-0653">Protein transport</keyword>
<comment type="subcellular location">
    <subcellularLocation>
        <location evidence="1">Mitochondrion inner membrane</location>
        <topology evidence="1">Single-pass membrane protein</topology>
    </subcellularLocation>
</comment>
<reference evidence="4 5" key="1">
    <citation type="submission" date="2016-09" db="EMBL/GenBank/DDBJ databases">
        <title>Extensive genetic diversity and differential bi-allelic expression allows diatom success in the polar Southern Ocean.</title>
        <authorList>
            <consortium name="DOE Joint Genome Institute"/>
            <person name="Mock T."/>
            <person name="Otillar R.P."/>
            <person name="Strauss J."/>
            <person name="Dupont C."/>
            <person name="Frickenhaus S."/>
            <person name="Maumus F."/>
            <person name="Mcmullan M."/>
            <person name="Sanges R."/>
            <person name="Schmutz J."/>
            <person name="Toseland A."/>
            <person name="Valas R."/>
            <person name="Veluchamy A."/>
            <person name="Ward B.J."/>
            <person name="Allen A."/>
            <person name="Barry K."/>
            <person name="Falciatore A."/>
            <person name="Ferrante M."/>
            <person name="Fortunato A.E."/>
            <person name="Gloeckner G."/>
            <person name="Gruber A."/>
            <person name="Hipkin R."/>
            <person name="Janech M."/>
            <person name="Kroth P."/>
            <person name="Leese F."/>
            <person name="Lindquist E."/>
            <person name="Lyon B.R."/>
            <person name="Martin J."/>
            <person name="Mayer C."/>
            <person name="Parker M."/>
            <person name="Quesneville H."/>
            <person name="Raymond J."/>
            <person name="Uhlig C."/>
            <person name="Valentin K.U."/>
            <person name="Worden A.Z."/>
            <person name="Armbrust E.V."/>
            <person name="Bowler C."/>
            <person name="Green B."/>
            <person name="Moulton V."/>
            <person name="Van Oosterhout C."/>
            <person name="Grigoriev I."/>
        </authorList>
    </citation>
    <scope>NUCLEOTIDE SEQUENCE [LARGE SCALE GENOMIC DNA]</scope>
    <source>
        <strain evidence="4 5">CCMP1102</strain>
    </source>
</reference>
<evidence type="ECO:0000313" key="4">
    <source>
        <dbReference type="EMBL" id="OEU22419.1"/>
    </source>
</evidence>
<keyword evidence="1" id="KW-0496">Mitochondrion</keyword>
<dbReference type="EMBL" id="KV784353">
    <property type="protein sequence ID" value="OEU22419.1"/>
    <property type="molecule type" value="Genomic_DNA"/>
</dbReference>
<dbReference type="Pfam" id="PF03031">
    <property type="entry name" value="NIF"/>
    <property type="match status" value="1"/>
</dbReference>
<proteinExistence type="inferred from homology"/>
<accession>A0A1E7FW85</accession>
<keyword evidence="5" id="KW-1185">Reference proteome</keyword>
<protein>
    <recommendedName>
        <fullName evidence="1">Mitochondrial import inner membrane translocase subunit TIM50</fullName>
    </recommendedName>
</protein>
<feature type="compositionally biased region" description="Low complexity" evidence="2">
    <location>
        <begin position="79"/>
        <end position="112"/>
    </location>
</feature>
<dbReference type="InParanoid" id="A0A1E7FW85"/>
<keyword evidence="1" id="KW-0809">Transit peptide</keyword>
<dbReference type="PROSITE" id="PS50969">
    <property type="entry name" value="FCP1"/>
    <property type="match status" value="1"/>
</dbReference>
<feature type="region of interest" description="Disordered" evidence="2">
    <location>
        <begin position="74"/>
        <end position="112"/>
    </location>
</feature>
<dbReference type="Proteomes" id="UP000095751">
    <property type="component" value="Unassembled WGS sequence"/>
</dbReference>
<dbReference type="InterPro" id="IPR050365">
    <property type="entry name" value="TIM50"/>
</dbReference>
<comment type="function">
    <text evidence="1">Essential component of the TIM23 complex, a complex that mediates the translocation of transit peptide-containing proteins across the mitochondrial inner membrane.</text>
</comment>
<keyword evidence="1" id="KW-0813">Transport</keyword>
<dbReference type="SMART" id="SM00577">
    <property type="entry name" value="CPDc"/>
    <property type="match status" value="1"/>
</dbReference>